<name>A0A6N8G2H5_9CHRO</name>
<reference evidence="3 4" key="1">
    <citation type="journal article" date="2019" name="Front. Microbiol.">
        <title>Genomic Features for Desiccation Tolerance and Sugar Biosynthesis in the Extremophile Gloeocapsopsis sp. UTEX B3054.</title>
        <authorList>
            <person name="Urrejola C."/>
            <person name="Alcorta J."/>
            <person name="Salas L."/>
            <person name="Vasquez M."/>
            <person name="Polz M.F."/>
            <person name="Vicuna R."/>
            <person name="Diez B."/>
        </authorList>
    </citation>
    <scope>NUCLEOTIDE SEQUENCE [LARGE SCALE GENOMIC DNA]</scope>
    <source>
        <strain evidence="3 4">1H9</strain>
    </source>
</reference>
<comment type="similarity">
    <text evidence="1">Belongs to the Gram-positive plasmids replication protein type 1 family.</text>
</comment>
<dbReference type="EMBL" id="NAPY01000065">
    <property type="protein sequence ID" value="MUL39174.1"/>
    <property type="molecule type" value="Genomic_DNA"/>
</dbReference>
<evidence type="ECO:0000256" key="1">
    <source>
        <dbReference type="ARBA" id="ARBA00008909"/>
    </source>
</evidence>
<organism evidence="3 4">
    <name type="scientific">Gloeocapsopsis dulcis AAB1 = 1H9</name>
    <dbReference type="NCBI Taxonomy" id="1433147"/>
    <lineage>
        <taxon>Bacteria</taxon>
        <taxon>Bacillati</taxon>
        <taxon>Cyanobacteriota</taxon>
        <taxon>Cyanophyceae</taxon>
        <taxon>Oscillatoriophycideae</taxon>
        <taxon>Chroococcales</taxon>
        <taxon>Chroococcaceae</taxon>
        <taxon>Gloeocapsopsis</taxon>
        <taxon>Gloeocapsopsis dulcis</taxon>
    </lineage>
</organism>
<dbReference type="Proteomes" id="UP000441797">
    <property type="component" value="Unassembled WGS sequence"/>
</dbReference>
<dbReference type="Pfam" id="PF01446">
    <property type="entry name" value="Rep_1"/>
    <property type="match status" value="1"/>
</dbReference>
<evidence type="ECO:0000313" key="3">
    <source>
        <dbReference type="EMBL" id="MUL39174.1"/>
    </source>
</evidence>
<sequence>MFVSSVSDKGHNALSLGDLSERDKVWDKHKHNSDRVSDYYAKSRYNKYSQRTKTCAELLDFRLVLEASDGEYKLKLAASRFCRVRHCPVCQWRRSLMWKAKAYQALPKVKQDYPKYRWLFLTLTVKNCPIYELQKTLDWMNKSFVRLTKLKDFPAIGWIKSVEVTRGKDGNAHPHIHCLLMVAPSYFGLNYLSQERWVELWQKSARLSLFCYS</sequence>
<dbReference type="GO" id="GO:0003677">
    <property type="term" value="F:DNA binding"/>
    <property type="evidence" value="ECO:0007669"/>
    <property type="project" value="InterPro"/>
</dbReference>
<protein>
    <submittedName>
        <fullName evidence="3">Uncharacterized protein</fullName>
    </submittedName>
</protein>
<proteinExistence type="inferred from homology"/>
<dbReference type="GO" id="GO:0006260">
    <property type="term" value="P:DNA replication"/>
    <property type="evidence" value="ECO:0007669"/>
    <property type="project" value="UniProtKB-KW"/>
</dbReference>
<dbReference type="AlphaFoldDB" id="A0A6N8G2H5"/>
<dbReference type="InterPro" id="IPR000989">
    <property type="entry name" value="Rep"/>
</dbReference>
<evidence type="ECO:0000313" key="4">
    <source>
        <dbReference type="Proteomes" id="UP000441797"/>
    </source>
</evidence>
<gene>
    <name evidence="3" type="ORF">BWI75_23465</name>
</gene>
<accession>A0A6N8G2H5</accession>
<evidence type="ECO:0000256" key="2">
    <source>
        <dbReference type="ARBA" id="ARBA00022705"/>
    </source>
</evidence>
<keyword evidence="4" id="KW-1185">Reference proteome</keyword>
<comment type="caution">
    <text evidence="3">The sequence shown here is derived from an EMBL/GenBank/DDBJ whole genome shotgun (WGS) entry which is preliminary data.</text>
</comment>
<keyword evidence="2" id="KW-0235">DNA replication</keyword>